<proteinExistence type="inferred from homology"/>
<keyword evidence="5" id="KW-0732">Signal</keyword>
<dbReference type="InterPro" id="IPR051058">
    <property type="entry name" value="GDSL_Est/Lipase"/>
</dbReference>
<protein>
    <recommendedName>
        <fullName evidence="8">GDSL esterase/lipase At5g55050-like</fullName>
    </recommendedName>
</protein>
<dbReference type="Proteomes" id="UP001396334">
    <property type="component" value="Unassembled WGS sequence"/>
</dbReference>
<keyword evidence="2" id="KW-0378">Hydrolase</keyword>
<dbReference type="Gene3D" id="3.40.50.1110">
    <property type="entry name" value="SGNH hydrolase"/>
    <property type="match status" value="1"/>
</dbReference>
<name>A0ABR2PG02_9ROSI</name>
<gene>
    <name evidence="6" type="ORF">V6N11_027105</name>
</gene>
<dbReference type="EMBL" id="JBBPBN010000060">
    <property type="protein sequence ID" value="KAK8987353.1"/>
    <property type="molecule type" value="Genomic_DNA"/>
</dbReference>
<keyword evidence="7" id="KW-1185">Reference proteome</keyword>
<dbReference type="CDD" id="cd01837">
    <property type="entry name" value="SGNH_plant_lipase_like"/>
    <property type="match status" value="1"/>
</dbReference>
<feature type="chain" id="PRO_5047285981" description="GDSL esterase/lipase At5g55050-like" evidence="5">
    <location>
        <begin position="23"/>
        <end position="376"/>
    </location>
</feature>
<keyword evidence="3" id="KW-0442">Lipid degradation</keyword>
<dbReference type="PANTHER" id="PTHR45648">
    <property type="entry name" value="GDSL LIPASE/ACYLHYDROLASE FAMILY PROTEIN (AFU_ORTHOLOGUE AFUA_4G14700)"/>
    <property type="match status" value="1"/>
</dbReference>
<evidence type="ECO:0000256" key="1">
    <source>
        <dbReference type="ARBA" id="ARBA00008668"/>
    </source>
</evidence>
<feature type="signal peptide" evidence="5">
    <location>
        <begin position="1"/>
        <end position="22"/>
    </location>
</feature>
<keyword evidence="4" id="KW-0443">Lipid metabolism</keyword>
<sequence length="376" mass="41779">MAEVFVFVVLGLIIGVLQSANAEVPAIFILGDSTVDVGTNNYLPDSNITANRPHNGVDFPFGRATGRFSNGFNTADFIAKLFGFKRSPLSFLAFNGTYGIWKPKFRGINFASAGSGLFDLTGQPPTQKVNVVSMGQQVYQFSMVYNYLLENKGQSETEEFLSKSLFFISAGSNDIMGNYHSDNPIPKEQFIPNLALVYEKHLRNLVSVGARRFGIIGVPPVGCCPSQRLSAKGECVKDLNDQAEAFFSAMDTVMRNLSSEKKDIKYSLGNAYVITRKVIDNPLKFNFIDVKNACCGNGTLNAESFCTPLANLCSDRRRYLFWDLFHPTQAASKMVAFKLYSGEPEYVTPINFSQLAEAYRHREWSDRQSALNLNNL</sequence>
<dbReference type="PANTHER" id="PTHR45648:SF17">
    <property type="entry name" value="GDSL ESTERASE_LIPASE"/>
    <property type="match status" value="1"/>
</dbReference>
<dbReference type="InterPro" id="IPR036514">
    <property type="entry name" value="SGNH_hydro_sf"/>
</dbReference>
<evidence type="ECO:0000313" key="6">
    <source>
        <dbReference type="EMBL" id="KAK8987353.1"/>
    </source>
</evidence>
<comment type="caution">
    <text evidence="6">The sequence shown here is derived from an EMBL/GenBank/DDBJ whole genome shotgun (WGS) entry which is preliminary data.</text>
</comment>
<evidence type="ECO:0000256" key="5">
    <source>
        <dbReference type="SAM" id="SignalP"/>
    </source>
</evidence>
<evidence type="ECO:0000313" key="7">
    <source>
        <dbReference type="Proteomes" id="UP001396334"/>
    </source>
</evidence>
<dbReference type="InterPro" id="IPR035669">
    <property type="entry name" value="SGNH_plant_lipase-like"/>
</dbReference>
<evidence type="ECO:0000256" key="2">
    <source>
        <dbReference type="ARBA" id="ARBA00022801"/>
    </source>
</evidence>
<dbReference type="SUPFAM" id="SSF52266">
    <property type="entry name" value="SGNH hydrolase"/>
    <property type="match status" value="1"/>
</dbReference>
<evidence type="ECO:0008006" key="8">
    <source>
        <dbReference type="Google" id="ProtNLM"/>
    </source>
</evidence>
<accession>A0ABR2PG02</accession>
<comment type="similarity">
    <text evidence="1">Belongs to the 'GDSL' lipolytic enzyme family.</text>
</comment>
<dbReference type="Pfam" id="PF00657">
    <property type="entry name" value="Lipase_GDSL"/>
    <property type="match status" value="1"/>
</dbReference>
<evidence type="ECO:0000256" key="4">
    <source>
        <dbReference type="ARBA" id="ARBA00023098"/>
    </source>
</evidence>
<reference evidence="6 7" key="1">
    <citation type="journal article" date="2024" name="G3 (Bethesda)">
        <title>Genome assembly of Hibiscus sabdariffa L. provides insights into metabolisms of medicinal natural products.</title>
        <authorList>
            <person name="Kim T."/>
        </authorList>
    </citation>
    <scope>NUCLEOTIDE SEQUENCE [LARGE SCALE GENOMIC DNA]</scope>
    <source>
        <strain evidence="6">TK-2024</strain>
        <tissue evidence="6">Old leaves</tissue>
    </source>
</reference>
<dbReference type="InterPro" id="IPR001087">
    <property type="entry name" value="GDSL"/>
</dbReference>
<organism evidence="6 7">
    <name type="scientific">Hibiscus sabdariffa</name>
    <name type="common">roselle</name>
    <dbReference type="NCBI Taxonomy" id="183260"/>
    <lineage>
        <taxon>Eukaryota</taxon>
        <taxon>Viridiplantae</taxon>
        <taxon>Streptophyta</taxon>
        <taxon>Embryophyta</taxon>
        <taxon>Tracheophyta</taxon>
        <taxon>Spermatophyta</taxon>
        <taxon>Magnoliopsida</taxon>
        <taxon>eudicotyledons</taxon>
        <taxon>Gunneridae</taxon>
        <taxon>Pentapetalae</taxon>
        <taxon>rosids</taxon>
        <taxon>malvids</taxon>
        <taxon>Malvales</taxon>
        <taxon>Malvaceae</taxon>
        <taxon>Malvoideae</taxon>
        <taxon>Hibiscus</taxon>
    </lineage>
</organism>
<evidence type="ECO:0000256" key="3">
    <source>
        <dbReference type="ARBA" id="ARBA00022963"/>
    </source>
</evidence>